<organism evidence="1 2">
    <name type="scientific">Hypholoma sublateritium (strain FD-334 SS-4)</name>
    <dbReference type="NCBI Taxonomy" id="945553"/>
    <lineage>
        <taxon>Eukaryota</taxon>
        <taxon>Fungi</taxon>
        <taxon>Dikarya</taxon>
        <taxon>Basidiomycota</taxon>
        <taxon>Agaricomycotina</taxon>
        <taxon>Agaricomycetes</taxon>
        <taxon>Agaricomycetidae</taxon>
        <taxon>Agaricales</taxon>
        <taxon>Agaricineae</taxon>
        <taxon>Strophariaceae</taxon>
        <taxon>Hypholoma</taxon>
    </lineage>
</organism>
<dbReference type="Proteomes" id="UP000054270">
    <property type="component" value="Unassembled WGS sequence"/>
</dbReference>
<dbReference type="AlphaFoldDB" id="A0A0D2P635"/>
<gene>
    <name evidence="1" type="ORF">HYPSUDRAFT_96223</name>
</gene>
<dbReference type="OMA" id="WFSACTI"/>
<sequence>VLRAIRDDMKQLGLPSYALRAPKHPGEVKWGNFKADEWKAFCTVNLPITLTRLWGSKPETDRHRQMLTNYLELITAVKLANSRAITEDKILLFDKHMQAYLHGIRELYPFSDISPYQHLTLHFADQLRRFGPTHSWRCYAFERYNGILQQIPTNDTIGELEETMFIKFCQAQNLRVLFTQQHLPSEVQPII</sequence>
<evidence type="ECO:0008006" key="3">
    <source>
        <dbReference type="Google" id="ProtNLM"/>
    </source>
</evidence>
<reference evidence="2" key="1">
    <citation type="submission" date="2014-04" db="EMBL/GenBank/DDBJ databases">
        <title>Evolutionary Origins and Diversification of the Mycorrhizal Mutualists.</title>
        <authorList>
            <consortium name="DOE Joint Genome Institute"/>
            <consortium name="Mycorrhizal Genomics Consortium"/>
            <person name="Kohler A."/>
            <person name="Kuo A."/>
            <person name="Nagy L.G."/>
            <person name="Floudas D."/>
            <person name="Copeland A."/>
            <person name="Barry K.W."/>
            <person name="Cichocki N."/>
            <person name="Veneault-Fourrey C."/>
            <person name="LaButti K."/>
            <person name="Lindquist E.A."/>
            <person name="Lipzen A."/>
            <person name="Lundell T."/>
            <person name="Morin E."/>
            <person name="Murat C."/>
            <person name="Riley R."/>
            <person name="Ohm R."/>
            <person name="Sun H."/>
            <person name="Tunlid A."/>
            <person name="Henrissat B."/>
            <person name="Grigoriev I.V."/>
            <person name="Hibbett D.S."/>
            <person name="Martin F."/>
        </authorList>
    </citation>
    <scope>NUCLEOTIDE SEQUENCE [LARGE SCALE GENOMIC DNA]</scope>
    <source>
        <strain evidence="2">FD-334 SS-4</strain>
    </source>
</reference>
<dbReference type="PANTHER" id="PTHR46579">
    <property type="entry name" value="F5/8 TYPE C DOMAIN-CONTAINING PROTEIN-RELATED"/>
    <property type="match status" value="1"/>
</dbReference>
<dbReference type="EMBL" id="KN817539">
    <property type="protein sequence ID" value="KJA24126.1"/>
    <property type="molecule type" value="Genomic_DNA"/>
</dbReference>
<evidence type="ECO:0000313" key="1">
    <source>
        <dbReference type="EMBL" id="KJA24126.1"/>
    </source>
</evidence>
<feature type="non-terminal residue" evidence="1">
    <location>
        <position position="191"/>
    </location>
</feature>
<feature type="non-terminal residue" evidence="1">
    <location>
        <position position="1"/>
    </location>
</feature>
<evidence type="ECO:0000313" key="2">
    <source>
        <dbReference type="Proteomes" id="UP000054270"/>
    </source>
</evidence>
<protein>
    <recommendedName>
        <fullName evidence="3">DUF4218 domain-containing protein</fullName>
    </recommendedName>
</protein>
<accession>A0A0D2P635</accession>
<dbReference type="STRING" id="945553.A0A0D2P635"/>
<name>A0A0D2P635_HYPSF</name>
<proteinExistence type="predicted"/>
<keyword evidence="2" id="KW-1185">Reference proteome</keyword>
<dbReference type="OrthoDB" id="3248986at2759"/>
<dbReference type="PANTHER" id="PTHR46579:SF1">
    <property type="entry name" value="F5_8 TYPE C DOMAIN-CONTAINING PROTEIN"/>
    <property type="match status" value="1"/>
</dbReference>